<gene>
    <name evidence="2" type="ORF">CU103_29055</name>
</gene>
<accession>A0A2P7AQF8</accession>
<evidence type="ECO:0000313" key="2">
    <source>
        <dbReference type="EMBL" id="PSH56458.1"/>
    </source>
</evidence>
<protein>
    <recommendedName>
        <fullName evidence="1">PRTase-CE domain-containing protein</fullName>
    </recommendedName>
</protein>
<reference evidence="3" key="1">
    <citation type="submission" date="2017-11" db="EMBL/GenBank/DDBJ databases">
        <authorList>
            <person name="Kuznetsova I."/>
            <person name="Sazanova A."/>
            <person name="Chirak E."/>
            <person name="Safronova V."/>
            <person name="Willems A."/>
        </authorList>
    </citation>
    <scope>NUCLEOTIDE SEQUENCE [LARGE SCALE GENOMIC DNA]</scope>
    <source>
        <strain evidence="3">CCBAU 03422</strain>
    </source>
</reference>
<feature type="domain" description="PRTase-CE" evidence="1">
    <location>
        <begin position="47"/>
        <end position="335"/>
    </location>
</feature>
<dbReference type="EMBL" id="PGGM01000021">
    <property type="protein sequence ID" value="PSH56458.1"/>
    <property type="molecule type" value="Genomic_DNA"/>
</dbReference>
<evidence type="ECO:0000259" key="1">
    <source>
        <dbReference type="Pfam" id="PF24390"/>
    </source>
</evidence>
<keyword evidence="3" id="KW-1185">Reference proteome</keyword>
<dbReference type="InterPro" id="IPR056920">
    <property type="entry name" value="PRTase-CE"/>
</dbReference>
<sequence length="339" mass="38700">MSPLDEIRSLLPLVEDEGAESTWDSLRRRITVLNSALWEGRVSWPLVERWLENFDGRSGHTNEVERLHALYLLAQFLYYGSTEIRVLLRAQYRDLFLIPLIQEVRKASDDTRDLDVIRARLSEELNRTRFLGVGNPSESGVHLLYFFRQENGLTKSIFLDNAEITERFVGPGGVVSRQLQDTSIRRYIFLDDVCGSGDTALKYSRNILQDIRALDPDIEFSYFSIFGTAAGMSNVRTNTLFNARSAALIELDASYRCLSNDSRYLRVVPEHVSEATVRDVALHYGNLLAPGHAGGFEDSQMLFGFHHNTPDNTLPIIWREVSNGSPIPWTPIFRRYPKI</sequence>
<organism evidence="2 3">
    <name type="scientific">Phyllobacterium sophorae</name>
    <dbReference type="NCBI Taxonomy" id="1520277"/>
    <lineage>
        <taxon>Bacteria</taxon>
        <taxon>Pseudomonadati</taxon>
        <taxon>Pseudomonadota</taxon>
        <taxon>Alphaproteobacteria</taxon>
        <taxon>Hyphomicrobiales</taxon>
        <taxon>Phyllobacteriaceae</taxon>
        <taxon>Phyllobacterium</taxon>
    </lineage>
</organism>
<dbReference type="AlphaFoldDB" id="A0A2P7AQF8"/>
<comment type="caution">
    <text evidence="2">The sequence shown here is derived from an EMBL/GenBank/DDBJ whole genome shotgun (WGS) entry which is preliminary data.</text>
</comment>
<dbReference type="Proteomes" id="UP000241764">
    <property type="component" value="Unassembled WGS sequence"/>
</dbReference>
<dbReference type="RefSeq" id="WP_106667519.1">
    <property type="nucleotide sequence ID" value="NZ_PGGM01000021.1"/>
</dbReference>
<name>A0A2P7AQF8_9HYPH</name>
<evidence type="ECO:0000313" key="3">
    <source>
        <dbReference type="Proteomes" id="UP000241764"/>
    </source>
</evidence>
<proteinExistence type="predicted"/>
<dbReference type="Pfam" id="PF24390">
    <property type="entry name" value="PRTase-CE"/>
    <property type="match status" value="1"/>
</dbReference>